<dbReference type="InterPro" id="IPR052035">
    <property type="entry name" value="ZnF_BED_domain_contain"/>
</dbReference>
<keyword evidence="7" id="KW-1185">Reference proteome</keyword>
<accession>G4YJD5</accession>
<keyword evidence="2" id="KW-0479">Metal-binding</keyword>
<evidence type="ECO:0000256" key="4">
    <source>
        <dbReference type="ARBA" id="ARBA00022833"/>
    </source>
</evidence>
<name>G4YJD5_PHYSP</name>
<dbReference type="PANTHER" id="PTHR46481:SF10">
    <property type="entry name" value="ZINC FINGER BED DOMAIN-CONTAINING PROTEIN 39"/>
    <property type="match status" value="1"/>
</dbReference>
<dbReference type="InParanoid" id="G4YJD5"/>
<dbReference type="RefSeq" id="XP_009517007.1">
    <property type="nucleotide sequence ID" value="XM_009518712.1"/>
</dbReference>
<dbReference type="EMBL" id="JH159151">
    <property type="protein sequence ID" value="EGZ29732.1"/>
    <property type="molecule type" value="Genomic_DNA"/>
</dbReference>
<organism evidence="6 7">
    <name type="scientific">Phytophthora sojae (strain P6497)</name>
    <name type="common">Soybean stem and root rot agent</name>
    <name type="synonym">Phytophthora megasperma f. sp. glycines</name>
    <dbReference type="NCBI Taxonomy" id="1094619"/>
    <lineage>
        <taxon>Eukaryota</taxon>
        <taxon>Sar</taxon>
        <taxon>Stramenopiles</taxon>
        <taxon>Oomycota</taxon>
        <taxon>Peronosporomycetes</taxon>
        <taxon>Peronosporales</taxon>
        <taxon>Peronosporaceae</taxon>
        <taxon>Phytophthora</taxon>
    </lineage>
</organism>
<comment type="subcellular location">
    <subcellularLocation>
        <location evidence="1">Nucleus</location>
    </subcellularLocation>
</comment>
<keyword evidence="5" id="KW-0539">Nucleus</keyword>
<dbReference type="GO" id="GO:0008270">
    <property type="term" value="F:zinc ion binding"/>
    <property type="evidence" value="ECO:0007669"/>
    <property type="project" value="UniProtKB-KW"/>
</dbReference>
<evidence type="ECO:0000313" key="7">
    <source>
        <dbReference type="Proteomes" id="UP000002640"/>
    </source>
</evidence>
<evidence type="ECO:0000256" key="2">
    <source>
        <dbReference type="ARBA" id="ARBA00022723"/>
    </source>
</evidence>
<keyword evidence="3" id="KW-0863">Zinc-finger</keyword>
<dbReference type="PANTHER" id="PTHR46481">
    <property type="entry name" value="ZINC FINGER BED DOMAIN-CONTAINING PROTEIN 4"/>
    <property type="match status" value="1"/>
</dbReference>
<gene>
    <name evidence="6" type="ORF">PHYSODRAFT_413662</name>
</gene>
<reference evidence="6 7" key="1">
    <citation type="journal article" date="2006" name="Science">
        <title>Phytophthora genome sequences uncover evolutionary origins and mechanisms of pathogenesis.</title>
        <authorList>
            <person name="Tyler B.M."/>
            <person name="Tripathy S."/>
            <person name="Zhang X."/>
            <person name="Dehal P."/>
            <person name="Jiang R.H."/>
            <person name="Aerts A."/>
            <person name="Arredondo F.D."/>
            <person name="Baxter L."/>
            <person name="Bensasson D."/>
            <person name="Beynon J.L."/>
            <person name="Chapman J."/>
            <person name="Damasceno C.M."/>
            <person name="Dorrance A.E."/>
            <person name="Dou D."/>
            <person name="Dickerman A.W."/>
            <person name="Dubchak I.L."/>
            <person name="Garbelotto M."/>
            <person name="Gijzen M."/>
            <person name="Gordon S.G."/>
            <person name="Govers F."/>
            <person name="Grunwald N.J."/>
            <person name="Huang W."/>
            <person name="Ivors K.L."/>
            <person name="Jones R.W."/>
            <person name="Kamoun S."/>
            <person name="Krampis K."/>
            <person name="Lamour K.H."/>
            <person name="Lee M.K."/>
            <person name="McDonald W.H."/>
            <person name="Medina M."/>
            <person name="Meijer H.J."/>
            <person name="Nordberg E.K."/>
            <person name="Maclean D.J."/>
            <person name="Ospina-Giraldo M.D."/>
            <person name="Morris P.F."/>
            <person name="Phuntumart V."/>
            <person name="Putnam N.H."/>
            <person name="Rash S."/>
            <person name="Rose J.K."/>
            <person name="Sakihama Y."/>
            <person name="Salamov A.A."/>
            <person name="Savidor A."/>
            <person name="Scheuring C.F."/>
            <person name="Smith B.M."/>
            <person name="Sobral B.W."/>
            <person name="Terry A."/>
            <person name="Torto-Alalibo T.A."/>
            <person name="Win J."/>
            <person name="Xu Z."/>
            <person name="Zhang H."/>
            <person name="Grigoriev I.V."/>
            <person name="Rokhsar D.S."/>
            <person name="Boore J.L."/>
        </authorList>
    </citation>
    <scope>NUCLEOTIDE SEQUENCE [LARGE SCALE GENOMIC DNA]</scope>
    <source>
        <strain evidence="6 7">P6497</strain>
    </source>
</reference>
<dbReference type="GO" id="GO:0005634">
    <property type="term" value="C:nucleus"/>
    <property type="evidence" value="ECO:0007669"/>
    <property type="project" value="UniProtKB-SubCell"/>
</dbReference>
<evidence type="ECO:0000256" key="1">
    <source>
        <dbReference type="ARBA" id="ARBA00004123"/>
    </source>
</evidence>
<dbReference type="GeneID" id="20651793"/>
<protein>
    <recommendedName>
        <fullName evidence="8">HAT C-terminal dimerisation domain-containing protein</fullName>
    </recommendedName>
</protein>
<evidence type="ECO:0000256" key="3">
    <source>
        <dbReference type="ARBA" id="ARBA00022771"/>
    </source>
</evidence>
<dbReference type="SMR" id="G4YJD5"/>
<dbReference type="KEGG" id="psoj:PHYSODRAFT_413662"/>
<feature type="non-terminal residue" evidence="6">
    <location>
        <position position="107"/>
    </location>
</feature>
<sequence length="107" mass="12437">MLLARWVAAHFRPLIIVEDEGFLEFIAFITEKLCGVRVAIPKRAQLRGCIISVADQMRIFVCAGIEQSCEYFSITCDIWTSRNPRSYIAFTIHYLTESFEVRNWTLE</sequence>
<keyword evidence="4" id="KW-0862">Zinc</keyword>
<evidence type="ECO:0008006" key="8">
    <source>
        <dbReference type="Google" id="ProtNLM"/>
    </source>
</evidence>
<dbReference type="Proteomes" id="UP000002640">
    <property type="component" value="Unassembled WGS sequence"/>
</dbReference>
<proteinExistence type="predicted"/>
<evidence type="ECO:0000256" key="5">
    <source>
        <dbReference type="ARBA" id="ARBA00023242"/>
    </source>
</evidence>
<evidence type="ECO:0000313" key="6">
    <source>
        <dbReference type="EMBL" id="EGZ29732.1"/>
    </source>
</evidence>
<dbReference type="AlphaFoldDB" id="G4YJD5"/>